<proteinExistence type="predicted"/>
<dbReference type="Proteomes" id="UP000078447">
    <property type="component" value="Unassembled WGS sequence"/>
</dbReference>
<protein>
    <recommendedName>
        <fullName evidence="3">Apea-like HEPN domain-containing protein</fullName>
    </recommendedName>
</protein>
<comment type="caution">
    <text evidence="1">The sequence shown here is derived from an EMBL/GenBank/DDBJ whole genome shotgun (WGS) entry which is preliminary data.</text>
</comment>
<accession>A0ABX2V8U6</accession>
<gene>
    <name evidence="1" type="ORF">A3783_01475</name>
</gene>
<name>A0ABX2V8U6_9BACL</name>
<evidence type="ECO:0000313" key="1">
    <source>
        <dbReference type="EMBL" id="OAN14627.1"/>
    </source>
</evidence>
<evidence type="ECO:0008006" key="3">
    <source>
        <dbReference type="Google" id="ProtNLM"/>
    </source>
</evidence>
<keyword evidence="2" id="KW-1185">Reference proteome</keyword>
<sequence length="329" mass="38425">MDPFKIDVPGLKTRLTDQGFFEMIMSPDELPFENGIAFYEIKMEFKNAELKSKQNASTYCVGKALFDHPFSLNSGGDSNIKMDNNEQLELEINQRIFQVNLLKNKDSRLGSMEINTNDFDEMSFIDAQNTMFHALNYVTNKLSLTFETPLRISSFFILFDLNVFSIIEARYKIKHFNKLDLQTGKIRVEKLDNARSFYNKGLAAQDPQIKFLNLYLACEMIRSLIKSHFGQKEQAKRIKGKDYKEPLIKNKHNHNITNANEQNKLIDKEYSYVLYVEYRKLRNSAAHHLLDDGSFKSTTNLKDYKDYYLAVPYLIEIFEGYLSELLERL</sequence>
<organism evidence="1 2">
    <name type="scientific">Exiguobacterium undae</name>
    <dbReference type="NCBI Taxonomy" id="169177"/>
    <lineage>
        <taxon>Bacteria</taxon>
        <taxon>Bacillati</taxon>
        <taxon>Bacillota</taxon>
        <taxon>Bacilli</taxon>
        <taxon>Bacillales</taxon>
        <taxon>Bacillales Family XII. Incertae Sedis</taxon>
        <taxon>Exiguobacterium</taxon>
    </lineage>
</organism>
<dbReference type="EMBL" id="LVVL01000001">
    <property type="protein sequence ID" value="OAN14627.1"/>
    <property type="molecule type" value="Genomic_DNA"/>
</dbReference>
<evidence type="ECO:0000313" key="2">
    <source>
        <dbReference type="Proteomes" id="UP000078447"/>
    </source>
</evidence>
<reference evidence="1 2" key="1">
    <citation type="submission" date="2016-03" db="EMBL/GenBank/DDBJ databases">
        <authorList>
            <person name="Cho S.-Y."/>
            <person name="Lim S."/>
            <person name="Kim H."/>
            <person name="Soh E.H."/>
            <person name="Moon J.S."/>
        </authorList>
    </citation>
    <scope>NUCLEOTIDE SEQUENCE [LARGE SCALE GENOMIC DNA]</scope>
    <source>
        <strain evidence="1 2">KCTC 3810</strain>
    </source>
</reference>
<dbReference type="RefSeq" id="WP_028105796.1">
    <property type="nucleotide sequence ID" value="NZ_LVVL01000001.1"/>
</dbReference>